<feature type="chain" id="PRO_5018127396" description="C-type lysozyme inhibitor domain-containing protein" evidence="1">
    <location>
        <begin position="25"/>
        <end position="116"/>
    </location>
</feature>
<keyword evidence="1" id="KW-0732">Signal</keyword>
<dbReference type="Proteomes" id="UP000275137">
    <property type="component" value="Unassembled WGS sequence"/>
</dbReference>
<evidence type="ECO:0008006" key="4">
    <source>
        <dbReference type="Google" id="ProtNLM"/>
    </source>
</evidence>
<comment type="caution">
    <text evidence="2">The sequence shown here is derived from an EMBL/GenBank/DDBJ whole genome shotgun (WGS) entry which is preliminary data.</text>
</comment>
<name>A0A3N0V3I9_9PROT</name>
<evidence type="ECO:0000256" key="1">
    <source>
        <dbReference type="SAM" id="SignalP"/>
    </source>
</evidence>
<feature type="signal peptide" evidence="1">
    <location>
        <begin position="1"/>
        <end position="24"/>
    </location>
</feature>
<evidence type="ECO:0000313" key="2">
    <source>
        <dbReference type="EMBL" id="ROH87038.1"/>
    </source>
</evidence>
<accession>A0A3N0V3I9</accession>
<evidence type="ECO:0000313" key="3">
    <source>
        <dbReference type="Proteomes" id="UP000275137"/>
    </source>
</evidence>
<keyword evidence="3" id="KW-1185">Reference proteome</keyword>
<proteinExistence type="predicted"/>
<reference evidence="2 3" key="1">
    <citation type="submission" date="2018-10" db="EMBL/GenBank/DDBJ databases">
        <authorList>
            <person name="Chen W.-M."/>
        </authorList>
    </citation>
    <scope>NUCLEOTIDE SEQUENCE [LARGE SCALE GENOMIC DNA]</scope>
    <source>
        <strain evidence="2 3">H-5</strain>
    </source>
</reference>
<gene>
    <name evidence="2" type="ORF">ED236_04930</name>
</gene>
<organism evidence="2 3">
    <name type="scientific">Pseudomethylobacillus aquaticus</name>
    <dbReference type="NCBI Taxonomy" id="2676064"/>
    <lineage>
        <taxon>Bacteria</taxon>
        <taxon>Pseudomonadati</taxon>
        <taxon>Pseudomonadota</taxon>
        <taxon>Betaproteobacteria</taxon>
        <taxon>Nitrosomonadales</taxon>
        <taxon>Methylophilaceae</taxon>
        <taxon>Pseudomethylobacillus</taxon>
    </lineage>
</organism>
<sequence>MLLNSISISLVAALLLSACGTVKSLNPFKEERIDPDPVAPANSITYQCEQFKRFYVRKLDKESNAVWLILPDRELRLERTGTDLYSNGIAVLNTSPEAGSLSDGALRYTGCKIAGK</sequence>
<dbReference type="RefSeq" id="WP_123236844.1">
    <property type="nucleotide sequence ID" value="NZ_RJVP01000002.1"/>
</dbReference>
<dbReference type="EMBL" id="RJVP01000002">
    <property type="protein sequence ID" value="ROH87038.1"/>
    <property type="molecule type" value="Genomic_DNA"/>
</dbReference>
<protein>
    <recommendedName>
        <fullName evidence="4">C-type lysozyme inhibitor domain-containing protein</fullName>
    </recommendedName>
</protein>
<dbReference type="AlphaFoldDB" id="A0A3N0V3I9"/>